<evidence type="ECO:0000256" key="1">
    <source>
        <dbReference type="SAM" id="SignalP"/>
    </source>
</evidence>
<evidence type="ECO:0008006" key="4">
    <source>
        <dbReference type="Google" id="ProtNLM"/>
    </source>
</evidence>
<sequence>MVLLWLLMLLLVNTGLCNVARSYKGFDSCSMYAYGSTVLYKHYMYEASGCRHRVLHVSAVGSALSYGLLELQGTGNITRFELRQISTTVECVEVR</sequence>
<evidence type="ECO:0000313" key="2">
    <source>
        <dbReference type="EMBL" id="KEQ84607.1"/>
    </source>
</evidence>
<dbReference type="Proteomes" id="UP000030706">
    <property type="component" value="Unassembled WGS sequence"/>
</dbReference>
<evidence type="ECO:0000313" key="3">
    <source>
        <dbReference type="Proteomes" id="UP000030706"/>
    </source>
</evidence>
<proteinExistence type="predicted"/>
<accession>A0A074XRL4</accession>
<dbReference type="GeneID" id="40741752"/>
<feature type="chain" id="PRO_5001703614" description="Secreted protein" evidence="1">
    <location>
        <begin position="18"/>
        <end position="95"/>
    </location>
</feature>
<dbReference type="HOGENOM" id="CLU_2372439_0_0_1"/>
<dbReference type="RefSeq" id="XP_029760794.1">
    <property type="nucleotide sequence ID" value="XM_029899446.1"/>
</dbReference>
<keyword evidence="1" id="KW-0732">Signal</keyword>
<gene>
    <name evidence="2" type="ORF">M438DRAFT_217014</name>
</gene>
<feature type="signal peptide" evidence="1">
    <location>
        <begin position="1"/>
        <end position="17"/>
    </location>
</feature>
<protein>
    <recommendedName>
        <fullName evidence="4">Secreted protein</fullName>
    </recommendedName>
</protein>
<reference evidence="2 3" key="1">
    <citation type="journal article" date="2014" name="BMC Genomics">
        <title>Genome sequencing of four Aureobasidium pullulans varieties: biotechnological potential, stress tolerance, and description of new species.</title>
        <authorList>
            <person name="Gostin Ar C."/>
            <person name="Ohm R.A."/>
            <person name="Kogej T."/>
            <person name="Sonjak S."/>
            <person name="Turk M."/>
            <person name="Zajc J."/>
            <person name="Zalar P."/>
            <person name="Grube M."/>
            <person name="Sun H."/>
            <person name="Han J."/>
            <person name="Sharma A."/>
            <person name="Chiniquy J."/>
            <person name="Ngan C.Y."/>
            <person name="Lipzen A."/>
            <person name="Barry K."/>
            <person name="Grigoriev I.V."/>
            <person name="Gunde-Cimerman N."/>
        </authorList>
    </citation>
    <scope>NUCLEOTIDE SEQUENCE [LARGE SCALE GENOMIC DNA]</scope>
    <source>
        <strain evidence="2 3">EXF-150</strain>
    </source>
</reference>
<dbReference type="AlphaFoldDB" id="A0A074XRL4"/>
<name>A0A074XRL4_AURPU</name>
<dbReference type="EMBL" id="KL584982">
    <property type="protein sequence ID" value="KEQ84607.1"/>
    <property type="molecule type" value="Genomic_DNA"/>
</dbReference>
<organism evidence="2 3">
    <name type="scientific">Aureobasidium pullulans EXF-150</name>
    <dbReference type="NCBI Taxonomy" id="1043002"/>
    <lineage>
        <taxon>Eukaryota</taxon>
        <taxon>Fungi</taxon>
        <taxon>Dikarya</taxon>
        <taxon>Ascomycota</taxon>
        <taxon>Pezizomycotina</taxon>
        <taxon>Dothideomycetes</taxon>
        <taxon>Dothideomycetidae</taxon>
        <taxon>Dothideales</taxon>
        <taxon>Saccotheciaceae</taxon>
        <taxon>Aureobasidium</taxon>
    </lineage>
</organism>
<keyword evidence="3" id="KW-1185">Reference proteome</keyword>